<dbReference type="EMBL" id="AUZX01012646">
    <property type="protein sequence ID" value="EQD38533.1"/>
    <property type="molecule type" value="Genomic_DNA"/>
</dbReference>
<gene>
    <name evidence="1" type="ORF">B1A_17205</name>
</gene>
<organism evidence="1">
    <name type="scientific">mine drainage metagenome</name>
    <dbReference type="NCBI Taxonomy" id="410659"/>
    <lineage>
        <taxon>unclassified sequences</taxon>
        <taxon>metagenomes</taxon>
        <taxon>ecological metagenomes</taxon>
    </lineage>
</organism>
<evidence type="ECO:0000313" key="1">
    <source>
        <dbReference type="EMBL" id="EQD38533.1"/>
    </source>
</evidence>
<accession>T0YZU5</accession>
<reference evidence="1" key="2">
    <citation type="journal article" date="2014" name="ISME J.">
        <title>Microbial stratification in low pH oxic and suboxic macroscopic growths along an acid mine drainage.</title>
        <authorList>
            <person name="Mendez-Garcia C."/>
            <person name="Mesa V."/>
            <person name="Sprenger R.R."/>
            <person name="Richter M."/>
            <person name="Diez M.S."/>
            <person name="Solano J."/>
            <person name="Bargiela R."/>
            <person name="Golyshina O.V."/>
            <person name="Manteca A."/>
            <person name="Ramos J.L."/>
            <person name="Gallego J.R."/>
            <person name="Llorente I."/>
            <person name="Martins Dos Santos V.A."/>
            <person name="Jensen O.N."/>
            <person name="Pelaez A.I."/>
            <person name="Sanchez J."/>
            <person name="Ferrer M."/>
        </authorList>
    </citation>
    <scope>NUCLEOTIDE SEQUENCE</scope>
</reference>
<dbReference type="AlphaFoldDB" id="T0YZU5"/>
<protein>
    <submittedName>
        <fullName evidence="1">Uncharacterized protein</fullName>
    </submittedName>
</protein>
<name>T0YZU5_9ZZZZ</name>
<comment type="caution">
    <text evidence="1">The sequence shown here is derived from an EMBL/GenBank/DDBJ whole genome shotgun (WGS) entry which is preliminary data.</text>
</comment>
<sequence length="98" mass="11308">MPTKPTYVVAVYLCDRAYGGPEEGGWWYDTGELIRIIRTYKDEDRAAAKATRMNSLLNATINKGRRDISSVLSDGKYYAEVHENIAPQHYPERRPHYE</sequence>
<reference evidence="1" key="1">
    <citation type="submission" date="2013-08" db="EMBL/GenBank/DDBJ databases">
        <authorList>
            <person name="Mendez C."/>
            <person name="Richter M."/>
            <person name="Ferrer M."/>
            <person name="Sanchez J."/>
        </authorList>
    </citation>
    <scope>NUCLEOTIDE SEQUENCE</scope>
</reference>
<proteinExistence type="predicted"/>